<protein>
    <recommendedName>
        <fullName evidence="9">MFS transporter</fullName>
    </recommendedName>
</protein>
<dbReference type="EMBL" id="WHOA01000200">
    <property type="protein sequence ID" value="NOU75227.1"/>
    <property type="molecule type" value="Genomic_DNA"/>
</dbReference>
<evidence type="ECO:0000256" key="5">
    <source>
        <dbReference type="ARBA" id="ARBA00023136"/>
    </source>
</evidence>
<comment type="subcellular location">
    <subcellularLocation>
        <location evidence="1">Cell membrane</location>
        <topology evidence="1">Multi-pass membrane protein</topology>
    </subcellularLocation>
</comment>
<keyword evidence="2" id="KW-1003">Cell membrane</keyword>
<dbReference type="Gene3D" id="1.20.1250.20">
    <property type="entry name" value="MFS general substrate transporter like domains"/>
    <property type="match status" value="1"/>
</dbReference>
<keyword evidence="5 6" id="KW-0472">Membrane</keyword>
<feature type="transmembrane region" description="Helical" evidence="6">
    <location>
        <begin position="21"/>
        <end position="40"/>
    </location>
</feature>
<evidence type="ECO:0000256" key="2">
    <source>
        <dbReference type="ARBA" id="ARBA00022475"/>
    </source>
</evidence>
<feature type="transmembrane region" description="Helical" evidence="6">
    <location>
        <begin position="46"/>
        <end position="69"/>
    </location>
</feature>
<name>A0ABX1Y2X3_9BACL</name>
<evidence type="ECO:0000256" key="1">
    <source>
        <dbReference type="ARBA" id="ARBA00004651"/>
    </source>
</evidence>
<organism evidence="7 8">
    <name type="scientific">Paenibacillus phytorum</name>
    <dbReference type="NCBI Taxonomy" id="2654977"/>
    <lineage>
        <taxon>Bacteria</taxon>
        <taxon>Bacillati</taxon>
        <taxon>Bacillota</taxon>
        <taxon>Bacilli</taxon>
        <taxon>Bacillales</taxon>
        <taxon>Paenibacillaceae</taxon>
        <taxon>Paenibacillus</taxon>
    </lineage>
</organism>
<dbReference type="Proteomes" id="UP000616779">
    <property type="component" value="Unassembled WGS sequence"/>
</dbReference>
<evidence type="ECO:0000313" key="8">
    <source>
        <dbReference type="Proteomes" id="UP000616779"/>
    </source>
</evidence>
<accession>A0ABX1Y2X3</accession>
<dbReference type="InterPro" id="IPR050189">
    <property type="entry name" value="MFS_Efflux_Transporters"/>
</dbReference>
<keyword evidence="3 6" id="KW-0812">Transmembrane</keyword>
<dbReference type="InterPro" id="IPR036259">
    <property type="entry name" value="MFS_trans_sf"/>
</dbReference>
<sequence>MASMIGNIVGGKLLSKNAMKTVASYPFLLGAVYILVFLMGKFTGPMFIIILGWGIVLAIGNNISQYWITTVATEAPEFANGLFLTSGNLGITIGTTVGGLIISGMGTQYVVLGGLLFLILSIVFILLRNFMYSPTKQFSQ</sequence>
<dbReference type="PANTHER" id="PTHR43124:SF3">
    <property type="entry name" value="CHLORAMPHENICOL EFFLUX PUMP RV0191"/>
    <property type="match status" value="1"/>
</dbReference>
<keyword evidence="4 6" id="KW-1133">Transmembrane helix</keyword>
<feature type="transmembrane region" description="Helical" evidence="6">
    <location>
        <begin position="81"/>
        <end position="102"/>
    </location>
</feature>
<evidence type="ECO:0008006" key="9">
    <source>
        <dbReference type="Google" id="ProtNLM"/>
    </source>
</evidence>
<reference evidence="7 8" key="1">
    <citation type="submission" date="2019-10" db="EMBL/GenBank/DDBJ databases">
        <title>Description of Paenibacillus terrestris sp. nov.</title>
        <authorList>
            <person name="Carlier A."/>
            <person name="Qi S."/>
        </authorList>
    </citation>
    <scope>NUCLEOTIDE SEQUENCE [LARGE SCALE GENOMIC DNA]</scope>
    <source>
        <strain evidence="7 8">LMG 31458</strain>
    </source>
</reference>
<dbReference type="SUPFAM" id="SSF103473">
    <property type="entry name" value="MFS general substrate transporter"/>
    <property type="match status" value="1"/>
</dbReference>
<gene>
    <name evidence="7" type="ORF">GC098_28210</name>
</gene>
<comment type="caution">
    <text evidence="7">The sequence shown here is derived from an EMBL/GenBank/DDBJ whole genome shotgun (WGS) entry which is preliminary data.</text>
</comment>
<keyword evidence="8" id="KW-1185">Reference proteome</keyword>
<evidence type="ECO:0000256" key="6">
    <source>
        <dbReference type="SAM" id="Phobius"/>
    </source>
</evidence>
<dbReference type="PANTHER" id="PTHR43124">
    <property type="entry name" value="PURINE EFFLUX PUMP PBUE"/>
    <property type="match status" value="1"/>
</dbReference>
<evidence type="ECO:0000256" key="3">
    <source>
        <dbReference type="ARBA" id="ARBA00022692"/>
    </source>
</evidence>
<evidence type="ECO:0000256" key="4">
    <source>
        <dbReference type="ARBA" id="ARBA00022989"/>
    </source>
</evidence>
<proteinExistence type="predicted"/>
<feature type="transmembrane region" description="Helical" evidence="6">
    <location>
        <begin position="108"/>
        <end position="127"/>
    </location>
</feature>
<evidence type="ECO:0000313" key="7">
    <source>
        <dbReference type="EMBL" id="NOU75227.1"/>
    </source>
</evidence>